<gene>
    <name evidence="1" type="ORF">LCGC14_2553240</name>
</gene>
<proteinExistence type="predicted"/>
<name>A0A0F9BA86_9ZZZZ</name>
<reference evidence="1" key="1">
    <citation type="journal article" date="2015" name="Nature">
        <title>Complex archaea that bridge the gap between prokaryotes and eukaryotes.</title>
        <authorList>
            <person name="Spang A."/>
            <person name="Saw J.H."/>
            <person name="Jorgensen S.L."/>
            <person name="Zaremba-Niedzwiedzka K."/>
            <person name="Martijn J."/>
            <person name="Lind A.E."/>
            <person name="van Eijk R."/>
            <person name="Schleper C."/>
            <person name="Guy L."/>
            <person name="Ettema T.J."/>
        </authorList>
    </citation>
    <scope>NUCLEOTIDE SEQUENCE</scope>
</reference>
<evidence type="ECO:0000313" key="1">
    <source>
        <dbReference type="EMBL" id="KKL10697.1"/>
    </source>
</evidence>
<protein>
    <submittedName>
        <fullName evidence="1">Uncharacterized protein</fullName>
    </submittedName>
</protein>
<comment type="caution">
    <text evidence="1">The sequence shown here is derived from an EMBL/GenBank/DDBJ whole genome shotgun (WGS) entry which is preliminary data.</text>
</comment>
<feature type="non-terminal residue" evidence="1">
    <location>
        <position position="1"/>
    </location>
</feature>
<sequence>TGTTETIGTKYPIDHVSDLPEWLDHLIMKSLDEKPVRYSGVDEVSGIVMMKAADW</sequence>
<accession>A0A0F9BA86</accession>
<dbReference type="EMBL" id="LAZR01041956">
    <property type="protein sequence ID" value="KKL10697.1"/>
    <property type="molecule type" value="Genomic_DNA"/>
</dbReference>
<dbReference type="AlphaFoldDB" id="A0A0F9BA86"/>
<organism evidence="1">
    <name type="scientific">marine sediment metagenome</name>
    <dbReference type="NCBI Taxonomy" id="412755"/>
    <lineage>
        <taxon>unclassified sequences</taxon>
        <taxon>metagenomes</taxon>
        <taxon>ecological metagenomes</taxon>
    </lineage>
</organism>